<dbReference type="PANTHER" id="PTHR47481:SF41">
    <property type="entry name" value="COPIA-LIKE POLYPROTEIN_RETROTRANSPOSON"/>
    <property type="match status" value="1"/>
</dbReference>
<proteinExistence type="predicted"/>
<accession>A0ABQ5CFF6</accession>
<protein>
    <recommendedName>
        <fullName evidence="3">GAG-pre-integrase domain-containing protein</fullName>
    </recommendedName>
</protein>
<sequence length="282" mass="31146">MAVKDNLPPTPPPSSTDKIIPFNIPNKVPIKLDLENTTTTLEALFPLFTLVVSISNPMWKPTPRPLTRNDVNLMISSRCGSLDPYVIPFKNKSVPHRIGKMTVNEYCTKIESMAGRLTKLGCVVSDKNLAIYAVNGLDSRSATLVEIIHHRETLPFFEASRTMLLLKESSFNDKSMASTTFESIPSSPTVLMASNSSTNKGDLYTLTKPSTSPTALLSTNASTWHQRLGHPGDEGIVKPLERLSLNAFSISPIPKNPSDALKYPQWHNAMYDEYNALIKNST</sequence>
<organism evidence="1 2">
    <name type="scientific">Tanacetum coccineum</name>
    <dbReference type="NCBI Taxonomy" id="301880"/>
    <lineage>
        <taxon>Eukaryota</taxon>
        <taxon>Viridiplantae</taxon>
        <taxon>Streptophyta</taxon>
        <taxon>Embryophyta</taxon>
        <taxon>Tracheophyta</taxon>
        <taxon>Spermatophyta</taxon>
        <taxon>Magnoliopsida</taxon>
        <taxon>eudicotyledons</taxon>
        <taxon>Gunneridae</taxon>
        <taxon>Pentapetalae</taxon>
        <taxon>asterids</taxon>
        <taxon>campanulids</taxon>
        <taxon>Asterales</taxon>
        <taxon>Asteraceae</taxon>
        <taxon>Asteroideae</taxon>
        <taxon>Anthemideae</taxon>
        <taxon>Anthemidinae</taxon>
        <taxon>Tanacetum</taxon>
    </lineage>
</organism>
<dbReference type="Proteomes" id="UP001151760">
    <property type="component" value="Unassembled WGS sequence"/>
</dbReference>
<dbReference type="PANTHER" id="PTHR47481">
    <property type="match status" value="1"/>
</dbReference>
<gene>
    <name evidence="1" type="ORF">Tco_0893541</name>
</gene>
<name>A0ABQ5CFF6_9ASTR</name>
<keyword evidence="2" id="KW-1185">Reference proteome</keyword>
<reference evidence="1" key="2">
    <citation type="submission" date="2022-01" db="EMBL/GenBank/DDBJ databases">
        <authorList>
            <person name="Yamashiro T."/>
            <person name="Shiraishi A."/>
            <person name="Satake H."/>
            <person name="Nakayama K."/>
        </authorList>
    </citation>
    <scope>NUCLEOTIDE SEQUENCE</scope>
</reference>
<evidence type="ECO:0000313" key="1">
    <source>
        <dbReference type="EMBL" id="GJT23604.1"/>
    </source>
</evidence>
<dbReference type="EMBL" id="BQNB010014069">
    <property type="protein sequence ID" value="GJT23604.1"/>
    <property type="molecule type" value="Genomic_DNA"/>
</dbReference>
<comment type="caution">
    <text evidence="1">The sequence shown here is derived from an EMBL/GenBank/DDBJ whole genome shotgun (WGS) entry which is preliminary data.</text>
</comment>
<evidence type="ECO:0008006" key="3">
    <source>
        <dbReference type="Google" id="ProtNLM"/>
    </source>
</evidence>
<evidence type="ECO:0000313" key="2">
    <source>
        <dbReference type="Proteomes" id="UP001151760"/>
    </source>
</evidence>
<reference evidence="1" key="1">
    <citation type="journal article" date="2022" name="Int. J. Mol. Sci.">
        <title>Draft Genome of Tanacetum Coccineum: Genomic Comparison of Closely Related Tanacetum-Family Plants.</title>
        <authorList>
            <person name="Yamashiro T."/>
            <person name="Shiraishi A."/>
            <person name="Nakayama K."/>
            <person name="Satake H."/>
        </authorList>
    </citation>
    <scope>NUCLEOTIDE SEQUENCE</scope>
</reference>